<sequence>MGKNTFFSMSKYKLVSMIIIIIVSIISLSSYMYSTVNNGTTLMNWFLVGVMLLVFVVMVIENIITKNDK</sequence>
<feature type="transmembrane region" description="Helical" evidence="1">
    <location>
        <begin position="12"/>
        <end position="33"/>
    </location>
</feature>
<keyword evidence="1" id="KW-0472">Membrane</keyword>
<evidence type="ECO:0000313" key="3">
    <source>
        <dbReference type="Proteomes" id="UP000321901"/>
    </source>
</evidence>
<keyword evidence="1" id="KW-0812">Transmembrane</keyword>
<evidence type="ECO:0000256" key="1">
    <source>
        <dbReference type="SAM" id="Phobius"/>
    </source>
</evidence>
<evidence type="ECO:0000313" key="2">
    <source>
        <dbReference type="EMBL" id="GEN81853.1"/>
    </source>
</evidence>
<keyword evidence="1" id="KW-1133">Transmembrane helix</keyword>
<dbReference type="EMBL" id="BJYL01000003">
    <property type="protein sequence ID" value="GEN81853.1"/>
    <property type="molecule type" value="Genomic_DNA"/>
</dbReference>
<dbReference type="RefSeq" id="WP_147054321.1">
    <property type="nucleotide sequence ID" value="NZ_BJYL01000003.1"/>
</dbReference>
<proteinExistence type="predicted"/>
<name>A0A511Z328_9BACL</name>
<dbReference type="AlphaFoldDB" id="A0A511Z328"/>
<keyword evidence="3" id="KW-1185">Reference proteome</keyword>
<dbReference type="Proteomes" id="UP000321901">
    <property type="component" value="Unassembled WGS sequence"/>
</dbReference>
<protein>
    <submittedName>
        <fullName evidence="2">Uncharacterized protein</fullName>
    </submittedName>
</protein>
<comment type="caution">
    <text evidence="2">The sequence shown here is derived from an EMBL/GenBank/DDBJ whole genome shotgun (WGS) entry which is preliminary data.</text>
</comment>
<organism evidence="2 3">
    <name type="scientific">Sporosarcina luteola</name>
    <dbReference type="NCBI Taxonomy" id="582850"/>
    <lineage>
        <taxon>Bacteria</taxon>
        <taxon>Bacillati</taxon>
        <taxon>Bacillota</taxon>
        <taxon>Bacilli</taxon>
        <taxon>Bacillales</taxon>
        <taxon>Caryophanaceae</taxon>
        <taxon>Sporosarcina</taxon>
    </lineage>
</organism>
<gene>
    <name evidence="2" type="ORF">SLU01_01650</name>
</gene>
<reference evidence="2 3" key="1">
    <citation type="submission" date="2019-07" db="EMBL/GenBank/DDBJ databases">
        <title>Whole genome shotgun sequence of Sporosarcina luteola NBRC 105378.</title>
        <authorList>
            <person name="Hosoyama A."/>
            <person name="Uohara A."/>
            <person name="Ohji S."/>
            <person name="Ichikawa N."/>
        </authorList>
    </citation>
    <scope>NUCLEOTIDE SEQUENCE [LARGE SCALE GENOMIC DNA]</scope>
    <source>
        <strain evidence="2 3">NBRC 105378</strain>
    </source>
</reference>
<feature type="transmembrane region" description="Helical" evidence="1">
    <location>
        <begin position="45"/>
        <end position="64"/>
    </location>
</feature>
<accession>A0A511Z328</accession>